<comment type="caution">
    <text evidence="1">The sequence shown here is derived from an EMBL/GenBank/DDBJ whole genome shotgun (WGS) entry which is preliminary data.</text>
</comment>
<protein>
    <submittedName>
        <fullName evidence="1">Uncharacterized protein</fullName>
    </submittedName>
</protein>
<dbReference type="Proteomes" id="UP001058074">
    <property type="component" value="Unassembled WGS sequence"/>
</dbReference>
<keyword evidence="2" id="KW-1185">Reference proteome</keyword>
<evidence type="ECO:0000313" key="2">
    <source>
        <dbReference type="Proteomes" id="UP001058074"/>
    </source>
</evidence>
<accession>A0ACB5RAV4</accession>
<reference evidence="1" key="1">
    <citation type="journal article" date="2025" name="Int. J. Syst. Evol. Microbiol.">
        <title>Inconstantimicrobium mannanitabidum sp. nov., a novel member of the family Clostridiaceae isolated from anoxic soil under the treatment of reductive soil disinfestation.</title>
        <authorList>
            <person name="Ueki A."/>
            <person name="Tonouchi A."/>
            <person name="Honma S."/>
            <person name="Kaku N."/>
            <person name="Ueki K."/>
        </authorList>
    </citation>
    <scope>NUCLEOTIDE SEQUENCE</scope>
    <source>
        <strain evidence="1">TW13</strain>
    </source>
</reference>
<evidence type="ECO:0000313" key="1">
    <source>
        <dbReference type="EMBL" id="GKX66133.1"/>
    </source>
</evidence>
<gene>
    <name evidence="1" type="ORF">rsdtw13_13910</name>
</gene>
<sequence>MKKLLKIGSIVLIAFVFMGCNKEQKKNKVVNHNSAINVPQYILQRNIDGKISTFQWDNNQLINLSETPYGKNTILFYKNKIVESLNEDHINIKKGDLNINLEDNVIFTKINQSGDKIFYKVLNGDIYTYYYLDLNSMRKQEIKIDLSADLIEWTEDDNLIFYGVSNKKTGIFTYNINDNQINKIIDIKEGYVNYLHMNGDEIIYLFNGFTEGSDIKVFNMKTNKTSTNTVHFKVIKDLKVYEDSLIIKSTEEDKGNIYVIRKGEVNKINYEFPEEIENDSYLLQSGSKTLFVGKSQGAEGLYSYDIKNNEIKLEIDLEGENYIPNT</sequence>
<dbReference type="EMBL" id="BROD01000001">
    <property type="protein sequence ID" value="GKX66133.1"/>
    <property type="molecule type" value="Genomic_DNA"/>
</dbReference>
<organism evidence="1 2">
    <name type="scientific">Inconstantimicrobium mannanitabidum</name>
    <dbReference type="NCBI Taxonomy" id="1604901"/>
    <lineage>
        <taxon>Bacteria</taxon>
        <taxon>Bacillati</taxon>
        <taxon>Bacillota</taxon>
        <taxon>Clostridia</taxon>
        <taxon>Eubacteriales</taxon>
        <taxon>Clostridiaceae</taxon>
        <taxon>Inconstantimicrobium</taxon>
    </lineage>
</organism>
<name>A0ACB5RAV4_9CLOT</name>
<proteinExistence type="predicted"/>